<protein>
    <submittedName>
        <fullName evidence="2">Uncharacterized protein</fullName>
    </submittedName>
</protein>
<comment type="caution">
    <text evidence="2">The sequence shown here is derived from an EMBL/GenBank/DDBJ whole genome shotgun (WGS) entry which is preliminary data.</text>
</comment>
<evidence type="ECO:0000313" key="2">
    <source>
        <dbReference type="EMBL" id="KAJ7769785.1"/>
    </source>
</evidence>
<sequence>MTLDVYTRLQDAALSAMDRADFRPAKRPTVGNADAWVLAHIDPATYIRLGTATFDSYIHDIVDSISISEDVPGLQDPASADFEIVCQVLKSNRTCARLLLSTGDYQNIPTCPWAGMTAPQVGNAFRIYIGLYVASREGGYFKMKPWICHVFKDVAFRVAKALNPDTRFRRPRQVKTLEEALKPPQKPKAPAVPKRAQKHSHNAAARNPTTILRDTTNTTASSDPELGGKKKKTKKALRTYPYARNDVNKSHAPATTPLSINNAGSLSSIHNSPSSETSIKL</sequence>
<dbReference type="EMBL" id="JARKIB010000017">
    <property type="protein sequence ID" value="KAJ7769785.1"/>
    <property type="molecule type" value="Genomic_DNA"/>
</dbReference>
<keyword evidence="3" id="KW-1185">Reference proteome</keyword>
<organism evidence="2 3">
    <name type="scientific">Mycena metata</name>
    <dbReference type="NCBI Taxonomy" id="1033252"/>
    <lineage>
        <taxon>Eukaryota</taxon>
        <taxon>Fungi</taxon>
        <taxon>Dikarya</taxon>
        <taxon>Basidiomycota</taxon>
        <taxon>Agaricomycotina</taxon>
        <taxon>Agaricomycetes</taxon>
        <taxon>Agaricomycetidae</taxon>
        <taxon>Agaricales</taxon>
        <taxon>Marasmiineae</taxon>
        <taxon>Mycenaceae</taxon>
        <taxon>Mycena</taxon>
    </lineage>
</organism>
<name>A0AAD7JSN1_9AGAR</name>
<dbReference type="AlphaFoldDB" id="A0AAD7JSN1"/>
<feature type="region of interest" description="Disordered" evidence="1">
    <location>
        <begin position="176"/>
        <end position="281"/>
    </location>
</feature>
<proteinExistence type="predicted"/>
<evidence type="ECO:0000313" key="3">
    <source>
        <dbReference type="Proteomes" id="UP001215598"/>
    </source>
</evidence>
<gene>
    <name evidence="2" type="ORF">B0H16DRAFT_1881679</name>
</gene>
<feature type="compositionally biased region" description="Polar residues" evidence="1">
    <location>
        <begin position="207"/>
        <end position="222"/>
    </location>
</feature>
<feature type="compositionally biased region" description="Polar residues" evidence="1">
    <location>
        <begin position="256"/>
        <end position="281"/>
    </location>
</feature>
<evidence type="ECO:0000256" key="1">
    <source>
        <dbReference type="SAM" id="MobiDB-lite"/>
    </source>
</evidence>
<dbReference type="Proteomes" id="UP001215598">
    <property type="component" value="Unassembled WGS sequence"/>
</dbReference>
<reference evidence="2" key="1">
    <citation type="submission" date="2023-03" db="EMBL/GenBank/DDBJ databases">
        <title>Massive genome expansion in bonnet fungi (Mycena s.s.) driven by repeated elements and novel gene families across ecological guilds.</title>
        <authorList>
            <consortium name="Lawrence Berkeley National Laboratory"/>
            <person name="Harder C.B."/>
            <person name="Miyauchi S."/>
            <person name="Viragh M."/>
            <person name="Kuo A."/>
            <person name="Thoen E."/>
            <person name="Andreopoulos B."/>
            <person name="Lu D."/>
            <person name="Skrede I."/>
            <person name="Drula E."/>
            <person name="Henrissat B."/>
            <person name="Morin E."/>
            <person name="Kohler A."/>
            <person name="Barry K."/>
            <person name="LaButti K."/>
            <person name="Morin E."/>
            <person name="Salamov A."/>
            <person name="Lipzen A."/>
            <person name="Mereny Z."/>
            <person name="Hegedus B."/>
            <person name="Baldrian P."/>
            <person name="Stursova M."/>
            <person name="Weitz H."/>
            <person name="Taylor A."/>
            <person name="Grigoriev I.V."/>
            <person name="Nagy L.G."/>
            <person name="Martin F."/>
            <person name="Kauserud H."/>
        </authorList>
    </citation>
    <scope>NUCLEOTIDE SEQUENCE</scope>
    <source>
        <strain evidence="2">CBHHK182m</strain>
    </source>
</reference>
<accession>A0AAD7JSN1</accession>